<organism evidence="1 2">
    <name type="scientific">Variovorax terrae</name>
    <dbReference type="NCBI Taxonomy" id="2923278"/>
    <lineage>
        <taxon>Bacteria</taxon>
        <taxon>Pseudomonadati</taxon>
        <taxon>Pseudomonadota</taxon>
        <taxon>Betaproteobacteria</taxon>
        <taxon>Burkholderiales</taxon>
        <taxon>Comamonadaceae</taxon>
        <taxon>Variovorax</taxon>
    </lineage>
</organism>
<dbReference type="AlphaFoldDB" id="A0A9X2APD9"/>
<reference evidence="1" key="1">
    <citation type="submission" date="2022-03" db="EMBL/GenBank/DDBJ databases">
        <authorList>
            <person name="Woo C.Y."/>
        </authorList>
    </citation>
    <scope>NUCLEOTIDE SEQUENCE</scope>
    <source>
        <strain evidence="1">CYS-02</strain>
    </source>
</reference>
<comment type="caution">
    <text evidence="1">The sequence shown here is derived from an EMBL/GenBank/DDBJ whole genome shotgun (WGS) entry which is preliminary data.</text>
</comment>
<accession>A0A9X2APD9</accession>
<dbReference type="RefSeq" id="WP_243307720.1">
    <property type="nucleotide sequence ID" value="NZ_JALGBI010000002.1"/>
</dbReference>
<evidence type="ECO:0000313" key="1">
    <source>
        <dbReference type="EMBL" id="MCJ0764780.1"/>
    </source>
</evidence>
<dbReference type="Proteomes" id="UP001139447">
    <property type="component" value="Unassembled WGS sequence"/>
</dbReference>
<protein>
    <submittedName>
        <fullName evidence="1">Uncharacterized protein</fullName>
    </submittedName>
</protein>
<gene>
    <name evidence="1" type="ORF">MMF98_16305</name>
</gene>
<sequence length="122" mass="13059">MTLHYLEFDYSEDAEGTGSFDAMASAAPAQVAALQAEVTRVLDWAHRDFAGAREPLDEGGDWDYELQGVQEVATTLQTRYDAAAGRLDLQPGETGAPRLTLTLTVSGTPAFCEAFRGAFGIA</sequence>
<keyword evidence="2" id="KW-1185">Reference proteome</keyword>
<dbReference type="EMBL" id="JALGBI010000002">
    <property type="protein sequence ID" value="MCJ0764780.1"/>
    <property type="molecule type" value="Genomic_DNA"/>
</dbReference>
<proteinExistence type="predicted"/>
<evidence type="ECO:0000313" key="2">
    <source>
        <dbReference type="Proteomes" id="UP001139447"/>
    </source>
</evidence>
<name>A0A9X2APD9_9BURK</name>